<comment type="caution">
    <text evidence="1">The sequence shown here is derived from an EMBL/GenBank/DDBJ whole genome shotgun (WGS) entry which is preliminary data.</text>
</comment>
<dbReference type="Proteomes" id="UP000054995">
    <property type="component" value="Unassembled WGS sequence"/>
</dbReference>
<dbReference type="EMBL" id="JYDT01000066">
    <property type="protein sequence ID" value="KRY86783.1"/>
    <property type="molecule type" value="Genomic_DNA"/>
</dbReference>
<protein>
    <submittedName>
        <fullName evidence="1">Uncharacterized protein</fullName>
    </submittedName>
</protein>
<keyword evidence="2" id="KW-1185">Reference proteome</keyword>
<proteinExistence type="predicted"/>
<gene>
    <name evidence="1" type="ORF">T4D_7008</name>
</gene>
<evidence type="ECO:0000313" key="1">
    <source>
        <dbReference type="EMBL" id="KRY86783.1"/>
    </source>
</evidence>
<dbReference type="AlphaFoldDB" id="A0A0V1FLZ6"/>
<name>A0A0V1FLZ6_TRIPS</name>
<evidence type="ECO:0000313" key="2">
    <source>
        <dbReference type="Proteomes" id="UP000054995"/>
    </source>
</evidence>
<reference evidence="1 2" key="1">
    <citation type="submission" date="2015-01" db="EMBL/GenBank/DDBJ databases">
        <title>Evolution of Trichinella species and genotypes.</title>
        <authorList>
            <person name="Korhonen P.K."/>
            <person name="Edoardo P."/>
            <person name="Giuseppe L.R."/>
            <person name="Gasser R.B."/>
        </authorList>
    </citation>
    <scope>NUCLEOTIDE SEQUENCE [LARGE SCALE GENOMIC DNA]</scope>
    <source>
        <strain evidence="1">ISS470</strain>
    </source>
</reference>
<sequence length="112" mass="13000">MERCSKNLSYREWLAVDGIPLFETLTDDEKYSVQWKKMKMKTSDKPDEEPSHSEAYSCLINQLEVVGVAEQIQRYSADAEEILYICDIIAQKMLSSISEQNSITDYVEYDTK</sequence>
<organism evidence="1 2">
    <name type="scientific">Trichinella pseudospiralis</name>
    <name type="common">Parasitic roundworm</name>
    <dbReference type="NCBI Taxonomy" id="6337"/>
    <lineage>
        <taxon>Eukaryota</taxon>
        <taxon>Metazoa</taxon>
        <taxon>Ecdysozoa</taxon>
        <taxon>Nematoda</taxon>
        <taxon>Enoplea</taxon>
        <taxon>Dorylaimia</taxon>
        <taxon>Trichinellida</taxon>
        <taxon>Trichinellidae</taxon>
        <taxon>Trichinella</taxon>
    </lineage>
</organism>
<accession>A0A0V1FLZ6</accession>